<evidence type="ECO:0000313" key="2">
    <source>
        <dbReference type="EMBL" id="RKP33525.1"/>
    </source>
</evidence>
<dbReference type="Proteomes" id="UP000268162">
    <property type="component" value="Unassembled WGS sequence"/>
</dbReference>
<reference evidence="3" key="1">
    <citation type="journal article" date="2018" name="Nat. Microbiol.">
        <title>Leveraging single-cell genomics to expand the fungal tree of life.</title>
        <authorList>
            <person name="Ahrendt S.R."/>
            <person name="Quandt C.A."/>
            <person name="Ciobanu D."/>
            <person name="Clum A."/>
            <person name="Salamov A."/>
            <person name="Andreopoulos B."/>
            <person name="Cheng J.F."/>
            <person name="Woyke T."/>
            <person name="Pelin A."/>
            <person name="Henrissat B."/>
            <person name="Reynolds N.K."/>
            <person name="Benny G.L."/>
            <person name="Smith M.E."/>
            <person name="James T.Y."/>
            <person name="Grigoriev I.V."/>
        </authorList>
    </citation>
    <scope>NUCLEOTIDE SEQUENCE [LARGE SCALE GENOMIC DNA]</scope>
    <source>
        <strain evidence="3">RSA 468</strain>
    </source>
</reference>
<keyword evidence="3" id="KW-1185">Reference proteome</keyword>
<protein>
    <submittedName>
        <fullName evidence="2">Uncharacterized protein</fullName>
    </submittedName>
</protein>
<feature type="region of interest" description="Disordered" evidence="1">
    <location>
        <begin position="259"/>
        <end position="280"/>
    </location>
</feature>
<gene>
    <name evidence="2" type="ORF">BJ085DRAFT_13591</name>
</gene>
<accession>A0A4P9ZKB5</accession>
<dbReference type="STRING" id="215637.A0A4P9ZKB5"/>
<sequence>MVTQLASYNDLLTHLSLIEAEYDAAHQALTASEAKNKVLATQITSLMAHTPSPNHPETLSTSPQPELTYASQVAKPAPLTGPPGPRHTTINTCNPPTNGHLVTATHAFQLPTGPQGYEYIIIPQGHKMSCTEACHSLHVLGIDTAHILDIIFPAHNHTALLVYQQYSPTLCATLKSAKVTPIEDFEFWDPKHLADPKFDNESDATKYAITMEIHHDHCIYLLIFLSANHPHIATAIGYFFAEQGWISTSDIPPSCTNPSKCSHLTNGDSDQDSMDNHMQE</sequence>
<evidence type="ECO:0000313" key="3">
    <source>
        <dbReference type="Proteomes" id="UP000268162"/>
    </source>
</evidence>
<organism evidence="2 3">
    <name type="scientific">Dimargaris cristalligena</name>
    <dbReference type="NCBI Taxonomy" id="215637"/>
    <lineage>
        <taxon>Eukaryota</taxon>
        <taxon>Fungi</taxon>
        <taxon>Fungi incertae sedis</taxon>
        <taxon>Zoopagomycota</taxon>
        <taxon>Kickxellomycotina</taxon>
        <taxon>Dimargaritomycetes</taxon>
        <taxon>Dimargaritales</taxon>
        <taxon>Dimargaritaceae</taxon>
        <taxon>Dimargaris</taxon>
    </lineage>
</organism>
<proteinExistence type="predicted"/>
<dbReference type="EMBL" id="ML003780">
    <property type="protein sequence ID" value="RKP33525.1"/>
    <property type="molecule type" value="Genomic_DNA"/>
</dbReference>
<name>A0A4P9ZKB5_9FUNG</name>
<evidence type="ECO:0000256" key="1">
    <source>
        <dbReference type="SAM" id="MobiDB-lite"/>
    </source>
</evidence>
<feature type="compositionally biased region" description="Polar residues" evidence="1">
    <location>
        <begin position="259"/>
        <end position="268"/>
    </location>
</feature>
<dbReference type="AlphaFoldDB" id="A0A4P9ZKB5"/>